<dbReference type="EMBL" id="JASJQH010007291">
    <property type="protein sequence ID" value="KAK9711292.1"/>
    <property type="molecule type" value="Genomic_DNA"/>
</dbReference>
<dbReference type="SUPFAM" id="SSF49764">
    <property type="entry name" value="HSP20-like chaperones"/>
    <property type="match status" value="1"/>
</dbReference>
<gene>
    <name evidence="5" type="ORF">K7432_007927</name>
</gene>
<comment type="caution">
    <text evidence="5">The sequence shown here is derived from an EMBL/GenBank/DDBJ whole genome shotgun (WGS) entry which is preliminary data.</text>
</comment>
<dbReference type="CDD" id="cd06464">
    <property type="entry name" value="ACD_sHsps-like"/>
    <property type="match status" value="1"/>
</dbReference>
<dbReference type="Proteomes" id="UP001479436">
    <property type="component" value="Unassembled WGS sequence"/>
</dbReference>
<dbReference type="PROSITE" id="PS01031">
    <property type="entry name" value="SHSP"/>
    <property type="match status" value="1"/>
</dbReference>
<evidence type="ECO:0000313" key="5">
    <source>
        <dbReference type="EMBL" id="KAK9711292.1"/>
    </source>
</evidence>
<keyword evidence="6" id="KW-1185">Reference proteome</keyword>
<feature type="domain" description="SHSP" evidence="4">
    <location>
        <begin position="41"/>
        <end position="174"/>
    </location>
</feature>
<dbReference type="Pfam" id="PF00011">
    <property type="entry name" value="HSP20"/>
    <property type="match status" value="1"/>
</dbReference>
<keyword evidence="1" id="KW-0346">Stress response</keyword>
<dbReference type="Gene3D" id="2.60.40.790">
    <property type="match status" value="1"/>
</dbReference>
<dbReference type="InterPro" id="IPR031107">
    <property type="entry name" value="Small_HSP"/>
</dbReference>
<dbReference type="InterPro" id="IPR002068">
    <property type="entry name" value="A-crystallin/Hsp20_dom"/>
</dbReference>
<name>A0ABR2VZD2_9FUNG</name>
<organism evidence="5 6">
    <name type="scientific">Basidiobolus ranarum</name>
    <dbReference type="NCBI Taxonomy" id="34480"/>
    <lineage>
        <taxon>Eukaryota</taxon>
        <taxon>Fungi</taxon>
        <taxon>Fungi incertae sedis</taxon>
        <taxon>Zoopagomycota</taxon>
        <taxon>Entomophthoromycotina</taxon>
        <taxon>Basidiobolomycetes</taxon>
        <taxon>Basidiobolales</taxon>
        <taxon>Basidiobolaceae</taxon>
        <taxon>Basidiobolus</taxon>
    </lineage>
</organism>
<evidence type="ECO:0000256" key="3">
    <source>
        <dbReference type="RuleBase" id="RU003616"/>
    </source>
</evidence>
<protein>
    <recommendedName>
        <fullName evidence="4">SHSP domain-containing protein</fullName>
    </recommendedName>
</protein>
<evidence type="ECO:0000259" key="4">
    <source>
        <dbReference type="PROSITE" id="PS01031"/>
    </source>
</evidence>
<proteinExistence type="inferred from homology"/>
<dbReference type="InterPro" id="IPR008978">
    <property type="entry name" value="HSP20-like_chaperone"/>
</dbReference>
<dbReference type="PANTHER" id="PTHR11527">
    <property type="entry name" value="HEAT-SHOCK PROTEIN 20 FAMILY MEMBER"/>
    <property type="match status" value="1"/>
</dbReference>
<evidence type="ECO:0000256" key="1">
    <source>
        <dbReference type="ARBA" id="ARBA00023016"/>
    </source>
</evidence>
<evidence type="ECO:0000256" key="2">
    <source>
        <dbReference type="PROSITE-ProRule" id="PRU00285"/>
    </source>
</evidence>
<accession>A0ABR2VZD2</accession>
<reference evidence="5 6" key="1">
    <citation type="submission" date="2023-04" db="EMBL/GenBank/DDBJ databases">
        <title>Genome of Basidiobolus ranarum AG-B5.</title>
        <authorList>
            <person name="Stajich J.E."/>
            <person name="Carter-House D."/>
            <person name="Gryganskyi A."/>
        </authorList>
    </citation>
    <scope>NUCLEOTIDE SEQUENCE [LARGE SCALE GENOMIC DNA]</scope>
    <source>
        <strain evidence="5 6">AG-B5</strain>
    </source>
</reference>
<evidence type="ECO:0000313" key="6">
    <source>
        <dbReference type="Proteomes" id="UP001479436"/>
    </source>
</evidence>
<sequence length="176" mass="19883">MSLSRVFSNVIPELRHTLAMMEEPLALAARHNRGVFTPFSEQFKSVYAPVIDLSESNTGYTLEAELPGISKDNIEITFANDNTLVLKSNFESVSEVNGEGKPLEKNEGEQSVVASDDKKYWRKERVKANFERHIQFPSRVDADKVKAKYKDGVLTIDIPKHEGEKIKRISIDSDNN</sequence>
<comment type="similarity">
    <text evidence="2 3">Belongs to the small heat shock protein (HSP20) family.</text>
</comment>